<accession>A0A6L6WUU0</accession>
<evidence type="ECO:0000256" key="3">
    <source>
        <dbReference type="ARBA" id="ARBA00023125"/>
    </source>
</evidence>
<dbReference type="Gene3D" id="1.10.150.130">
    <property type="match status" value="1"/>
</dbReference>
<dbReference type="InterPro" id="IPR004107">
    <property type="entry name" value="Integrase_SAM-like_N"/>
</dbReference>
<dbReference type="AlphaFoldDB" id="A0A6L6WUU0"/>
<sequence length="411" mass="47078">MCLKEYPPGKYSDRTPRRDCQGKWQARYRDPDGKLCGPTFDSQKDAVAHLNKVRAQLDAGTYQDPKRGAITVDVWWEIWWPTAKKKATTTVNRKLSSWNVHIQPKWGNRKLNSITWIQVQDWITNEVSGRETQRKVLELFRHMMTGALRDRRITVNPTLDVEIEAPKERHPDELMPPTREQAALIRMHLTEYYRPLMVFAEETGMRWGEYTGLRLCNVDLGSATVKVKEVLIDDRGKIRRKAAPKTKAGFRTVPLTPAAVEAVEMMVAKWKPAATTSSIEDGMHPEELIFRGPLSGTQRRGKDGALTDLDGVLTRPNFRRHWIPAIKDAGLARLMKDEETGRTEYWPRVHDLRHTFATRLKDAGVPEKDVQVIMGHERGGRVTWLYQHAGPELVEEVRSALVTGRHLRAVS</sequence>
<comment type="similarity">
    <text evidence="1">Belongs to the 'phage' integrase family.</text>
</comment>
<proteinExistence type="inferred from homology"/>
<dbReference type="InterPro" id="IPR002104">
    <property type="entry name" value="Integrase_catalytic"/>
</dbReference>
<dbReference type="InterPro" id="IPR010998">
    <property type="entry name" value="Integrase_recombinase_N"/>
</dbReference>
<evidence type="ECO:0000256" key="4">
    <source>
        <dbReference type="ARBA" id="ARBA00023172"/>
    </source>
</evidence>
<dbReference type="GO" id="GO:0006310">
    <property type="term" value="P:DNA recombination"/>
    <property type="evidence" value="ECO:0007669"/>
    <property type="project" value="UniProtKB-KW"/>
</dbReference>
<evidence type="ECO:0000259" key="5">
    <source>
        <dbReference type="PROSITE" id="PS51898"/>
    </source>
</evidence>
<organism evidence="6 7">
    <name type="scientific">Streptomyces typhae</name>
    <dbReference type="NCBI Taxonomy" id="2681492"/>
    <lineage>
        <taxon>Bacteria</taxon>
        <taxon>Bacillati</taxon>
        <taxon>Actinomycetota</taxon>
        <taxon>Actinomycetes</taxon>
        <taxon>Kitasatosporales</taxon>
        <taxon>Streptomycetaceae</taxon>
        <taxon>Streptomyces</taxon>
    </lineage>
</organism>
<keyword evidence="4" id="KW-0233">DNA recombination</keyword>
<dbReference type="InterPro" id="IPR011010">
    <property type="entry name" value="DNA_brk_join_enz"/>
</dbReference>
<dbReference type="PANTHER" id="PTHR30349">
    <property type="entry name" value="PHAGE INTEGRASE-RELATED"/>
    <property type="match status" value="1"/>
</dbReference>
<dbReference type="Gene3D" id="1.10.443.10">
    <property type="entry name" value="Intergrase catalytic core"/>
    <property type="match status" value="1"/>
</dbReference>
<comment type="caution">
    <text evidence="6">The sequence shown here is derived from an EMBL/GenBank/DDBJ whole genome shotgun (WGS) entry which is preliminary data.</text>
</comment>
<dbReference type="EMBL" id="WPNZ01000002">
    <property type="protein sequence ID" value="MVO84126.1"/>
    <property type="molecule type" value="Genomic_DNA"/>
</dbReference>
<keyword evidence="3" id="KW-0238">DNA-binding</keyword>
<evidence type="ECO:0000313" key="6">
    <source>
        <dbReference type="EMBL" id="MVO84126.1"/>
    </source>
</evidence>
<dbReference type="Proteomes" id="UP000483802">
    <property type="component" value="Unassembled WGS sequence"/>
</dbReference>
<dbReference type="Pfam" id="PF14659">
    <property type="entry name" value="Phage_int_SAM_3"/>
    <property type="match status" value="1"/>
</dbReference>
<gene>
    <name evidence="6" type="ORF">GPA10_04910</name>
</gene>
<protein>
    <submittedName>
        <fullName evidence="6">Tyrosine-type recombinase/integrase</fullName>
    </submittedName>
</protein>
<reference evidence="6 7" key="1">
    <citation type="submission" date="2019-11" db="EMBL/GenBank/DDBJ databases">
        <title>Streptomyces typhae sp. nov., a novel endophytic actinomycete isolated from the root of cattail pollen (Typha angustifolia L.).</title>
        <authorList>
            <person name="Peng C."/>
        </authorList>
    </citation>
    <scope>NUCLEOTIDE SEQUENCE [LARGE SCALE GENOMIC DNA]</scope>
    <source>
        <strain evidence="7">p1417</strain>
    </source>
</reference>
<evidence type="ECO:0000313" key="7">
    <source>
        <dbReference type="Proteomes" id="UP000483802"/>
    </source>
</evidence>
<name>A0A6L6WUU0_9ACTN</name>
<keyword evidence="2" id="KW-0229">DNA integration</keyword>
<feature type="domain" description="Tyr recombinase" evidence="5">
    <location>
        <begin position="169"/>
        <end position="399"/>
    </location>
</feature>
<evidence type="ECO:0000256" key="1">
    <source>
        <dbReference type="ARBA" id="ARBA00008857"/>
    </source>
</evidence>
<evidence type="ECO:0000256" key="2">
    <source>
        <dbReference type="ARBA" id="ARBA00022908"/>
    </source>
</evidence>
<dbReference type="InterPro" id="IPR013762">
    <property type="entry name" value="Integrase-like_cat_sf"/>
</dbReference>
<dbReference type="InterPro" id="IPR050090">
    <property type="entry name" value="Tyrosine_recombinase_XerCD"/>
</dbReference>
<dbReference type="PANTHER" id="PTHR30349:SF64">
    <property type="entry name" value="PROPHAGE INTEGRASE INTD-RELATED"/>
    <property type="match status" value="1"/>
</dbReference>
<dbReference type="Pfam" id="PF00589">
    <property type="entry name" value="Phage_integrase"/>
    <property type="match status" value="1"/>
</dbReference>
<dbReference type="InterPro" id="IPR058717">
    <property type="entry name" value="Phage_L5_Integrase_N"/>
</dbReference>
<dbReference type="Pfam" id="PF26003">
    <property type="entry name" value="Integrase_N_phage"/>
    <property type="match status" value="1"/>
</dbReference>
<keyword evidence="7" id="KW-1185">Reference proteome</keyword>
<dbReference type="SUPFAM" id="SSF56349">
    <property type="entry name" value="DNA breaking-rejoining enzymes"/>
    <property type="match status" value="1"/>
</dbReference>
<dbReference type="GO" id="GO:0015074">
    <property type="term" value="P:DNA integration"/>
    <property type="evidence" value="ECO:0007669"/>
    <property type="project" value="UniProtKB-KW"/>
</dbReference>
<dbReference type="GO" id="GO:0003677">
    <property type="term" value="F:DNA binding"/>
    <property type="evidence" value="ECO:0007669"/>
    <property type="project" value="UniProtKB-KW"/>
</dbReference>
<dbReference type="PROSITE" id="PS51898">
    <property type="entry name" value="TYR_RECOMBINASE"/>
    <property type="match status" value="1"/>
</dbReference>